<dbReference type="Gene3D" id="1.25.40.10">
    <property type="entry name" value="Tetratricopeptide repeat domain"/>
    <property type="match status" value="1"/>
</dbReference>
<dbReference type="KEGG" id="abs:AZOBR_p140052"/>
<organism evidence="3 4">
    <name type="scientific">Azospirillum baldaniorum</name>
    <dbReference type="NCBI Taxonomy" id="1064539"/>
    <lineage>
        <taxon>Bacteria</taxon>
        <taxon>Pseudomonadati</taxon>
        <taxon>Pseudomonadota</taxon>
        <taxon>Alphaproteobacteria</taxon>
        <taxon>Rhodospirillales</taxon>
        <taxon>Azospirillaceae</taxon>
        <taxon>Azospirillum</taxon>
    </lineage>
</organism>
<feature type="compositionally biased region" description="Low complexity" evidence="2">
    <location>
        <begin position="269"/>
        <end position="283"/>
    </location>
</feature>
<feature type="repeat" description="TPR" evidence="1">
    <location>
        <begin position="72"/>
        <end position="105"/>
    </location>
</feature>
<gene>
    <name evidence="3" type="ORF">AZOBR_p140052</name>
</gene>
<protein>
    <recommendedName>
        <fullName evidence="5">Tetratricopeptide repeat protein</fullName>
    </recommendedName>
</protein>
<feature type="region of interest" description="Disordered" evidence="2">
    <location>
        <begin position="116"/>
        <end position="320"/>
    </location>
</feature>
<evidence type="ECO:0000256" key="1">
    <source>
        <dbReference type="PROSITE-ProRule" id="PRU00339"/>
    </source>
</evidence>
<feature type="compositionally biased region" description="Gly residues" evidence="2">
    <location>
        <begin position="311"/>
        <end position="320"/>
    </location>
</feature>
<feature type="compositionally biased region" description="Low complexity" evidence="2">
    <location>
        <begin position="207"/>
        <end position="220"/>
    </location>
</feature>
<dbReference type="SUPFAM" id="SSF48452">
    <property type="entry name" value="TPR-like"/>
    <property type="match status" value="1"/>
</dbReference>
<dbReference type="InterPro" id="IPR011990">
    <property type="entry name" value="TPR-like_helical_dom_sf"/>
</dbReference>
<feature type="compositionally biased region" description="Low complexity" evidence="2">
    <location>
        <begin position="161"/>
        <end position="171"/>
    </location>
</feature>
<geneLocation type="plasmid" evidence="3 4">
    <name>AZOBR_p1</name>
</geneLocation>
<feature type="compositionally biased region" description="Low complexity" evidence="2">
    <location>
        <begin position="179"/>
        <end position="196"/>
    </location>
</feature>
<evidence type="ECO:0008006" key="5">
    <source>
        <dbReference type="Google" id="ProtNLM"/>
    </source>
</evidence>
<feature type="compositionally biased region" description="Basic residues" evidence="2">
    <location>
        <begin position="140"/>
        <end position="160"/>
    </location>
</feature>
<sequence length="320" mass="33042">MATLLDVLDAAVNHHMAGRLAEAAQDYRVVLAVEPAQPDALHLLGVAEAQRGVHAAAAALITRSLRLRPDTASPWANLGGALRALGAAERADAALTRALTLDPALADALTNVGSVTPRPGRLSRRADVAGACRTAAPRPSGHRAQPRRRAARRATLRGVRRLPGCPAGLPARPRRRASGARGQPAGPGRPARRMGGIRVAPAPPARPALGRGAAGRPAHPAARRAGIRRHHPVRPLRPAGDARRRPGDPGHASVAVPSAALVGSGDPGAGARPRPGAARSPLPADEPAARLRHRSDEHPGSTRLPRRRGGRGGALGPPDR</sequence>
<proteinExistence type="predicted"/>
<dbReference type="Proteomes" id="UP000007319">
    <property type="component" value="Plasmid AZOBR_p1"/>
</dbReference>
<evidence type="ECO:0000313" key="4">
    <source>
        <dbReference type="Proteomes" id="UP000007319"/>
    </source>
</evidence>
<dbReference type="PROSITE" id="PS50005">
    <property type="entry name" value="TPR"/>
    <property type="match status" value="1"/>
</dbReference>
<dbReference type="SMART" id="SM00028">
    <property type="entry name" value="TPR"/>
    <property type="match status" value="2"/>
</dbReference>
<dbReference type="AlphaFoldDB" id="A0A9P1JUI6"/>
<dbReference type="InterPro" id="IPR019734">
    <property type="entry name" value="TPR_rpt"/>
</dbReference>
<keyword evidence="1" id="KW-0802">TPR repeat</keyword>
<keyword evidence="3" id="KW-0614">Plasmid</keyword>
<keyword evidence="4" id="KW-1185">Reference proteome</keyword>
<evidence type="ECO:0000313" key="3">
    <source>
        <dbReference type="EMBL" id="CCD00086.1"/>
    </source>
</evidence>
<dbReference type="EMBL" id="HE577328">
    <property type="protein sequence ID" value="CCD00086.1"/>
    <property type="molecule type" value="Genomic_DNA"/>
</dbReference>
<feature type="compositionally biased region" description="Basic residues" evidence="2">
    <location>
        <begin position="221"/>
        <end position="234"/>
    </location>
</feature>
<name>A0A9P1JUI6_9PROT</name>
<reference evidence="3 4" key="1">
    <citation type="journal article" date="2011" name="PLoS Genet.">
        <title>Azospirillum genomes reveal transition of bacteria from aquatic to terrestrial environments.</title>
        <authorList>
            <person name="Wisniewski-Dye F."/>
            <person name="Borziak K."/>
            <person name="Khalsa-Moyers G."/>
            <person name="Alexandre G."/>
            <person name="Sukharnikov L.O."/>
            <person name="Wuichet K."/>
            <person name="Hurst G.B."/>
            <person name="McDonald W.H."/>
            <person name="Robertson J.S."/>
            <person name="Barbe V."/>
            <person name="Calteau A."/>
            <person name="Rouy Z."/>
            <person name="Mangenot S."/>
            <person name="Prigent-Combaret C."/>
            <person name="Normand P."/>
            <person name="Boyer M."/>
            <person name="Siguier P."/>
            <person name="Dessaux Y."/>
            <person name="Elmerich C."/>
            <person name="Condemine G."/>
            <person name="Krishnen G."/>
            <person name="Kennedy I."/>
            <person name="Paterson A.H."/>
            <person name="Gonzalez V."/>
            <person name="Mavingui P."/>
            <person name="Zhulin I.B."/>
        </authorList>
    </citation>
    <scope>NUCLEOTIDE SEQUENCE [LARGE SCALE GENOMIC DNA]</scope>
    <source>
        <strain evidence="3 4">Sp245</strain>
    </source>
</reference>
<accession>A0A9P1JUI6</accession>
<evidence type="ECO:0000256" key="2">
    <source>
        <dbReference type="SAM" id="MobiDB-lite"/>
    </source>
</evidence>